<evidence type="ECO:0000256" key="6">
    <source>
        <dbReference type="ARBA" id="ARBA00023242"/>
    </source>
</evidence>
<dbReference type="HOGENOM" id="CLU_031491_1_0_1"/>
<dbReference type="PROSITE" id="PS00028">
    <property type="entry name" value="ZINC_FINGER_C2H2_1"/>
    <property type="match status" value="2"/>
</dbReference>
<dbReference type="OrthoDB" id="8117402at2759"/>
<evidence type="ECO:0000259" key="9">
    <source>
        <dbReference type="PROSITE" id="PS50157"/>
    </source>
</evidence>
<dbReference type="InterPro" id="IPR013087">
    <property type="entry name" value="Znf_C2H2_type"/>
</dbReference>
<keyword evidence="2" id="KW-0479">Metal-binding</keyword>
<dbReference type="SUPFAM" id="SSF57667">
    <property type="entry name" value="beta-beta-alpha zinc fingers"/>
    <property type="match status" value="1"/>
</dbReference>
<proteinExistence type="predicted"/>
<evidence type="ECO:0000256" key="5">
    <source>
        <dbReference type="ARBA" id="ARBA00022833"/>
    </source>
</evidence>
<evidence type="ECO:0000256" key="3">
    <source>
        <dbReference type="ARBA" id="ARBA00022737"/>
    </source>
</evidence>
<keyword evidence="11" id="KW-1185">Reference proteome</keyword>
<dbReference type="PROSITE" id="PS50157">
    <property type="entry name" value="ZINC_FINGER_C2H2_2"/>
    <property type="match status" value="1"/>
</dbReference>
<keyword evidence="4 7" id="KW-0863">Zinc-finger</keyword>
<dbReference type="InterPro" id="IPR036236">
    <property type="entry name" value="Znf_C2H2_sf"/>
</dbReference>
<dbReference type="InterPro" id="IPR050888">
    <property type="entry name" value="ZnF_C2H2-type_TF"/>
</dbReference>
<dbReference type="PANTHER" id="PTHR24406">
    <property type="entry name" value="TRANSCRIPTIONAL REPRESSOR CTCFL-RELATED"/>
    <property type="match status" value="1"/>
</dbReference>
<dbReference type="EMBL" id="AZNH01000002">
    <property type="protein sequence ID" value="KID91903.1"/>
    <property type="molecule type" value="Genomic_DNA"/>
</dbReference>
<evidence type="ECO:0000256" key="4">
    <source>
        <dbReference type="ARBA" id="ARBA00022771"/>
    </source>
</evidence>
<evidence type="ECO:0000256" key="2">
    <source>
        <dbReference type="ARBA" id="ARBA00022723"/>
    </source>
</evidence>
<sequence>MSIVREDGRWYCKPCNRVFATWEAIFKHKEYMRSTGAENHIHCKFCGQDFKTQAAEISHIIQNHPKQQKLDCPGCGQGPFPRLASLIWHIEKGECVRIDEAVLDEMREKKLEFPRQLETLTKESVKNNYTSYVSPKQGGSPRHIWRDVRDQGFSFTEMGFPELSNKAGHTTGETPKSDQDEFHQSEAKTAGGEKKNLFPGAPPAQMPTRSQLDTVTTPSPRMIFESMDADDPDNPAFNAARYYSDIIEQYICPKVRCGKCFKRQGQLVSHLRSPAHGNRTYRCPYCQKVFKTLTAITSHVESSSAKCQIREADNYEAYLDQLTAGIIDVEERRNEDGTLQYKTAESARAAFRGPKKDTSKDHGQVHW</sequence>
<keyword evidence="6" id="KW-0539">Nucleus</keyword>
<keyword evidence="5" id="KW-0862">Zinc</keyword>
<organism evidence="10 11">
    <name type="scientific">Metarhizium guizhouense (strain ARSEF 977)</name>
    <dbReference type="NCBI Taxonomy" id="1276136"/>
    <lineage>
        <taxon>Eukaryota</taxon>
        <taxon>Fungi</taxon>
        <taxon>Dikarya</taxon>
        <taxon>Ascomycota</taxon>
        <taxon>Pezizomycotina</taxon>
        <taxon>Sordariomycetes</taxon>
        <taxon>Hypocreomycetidae</taxon>
        <taxon>Hypocreales</taxon>
        <taxon>Clavicipitaceae</taxon>
        <taxon>Metarhizium</taxon>
    </lineage>
</organism>
<feature type="compositionally biased region" description="Basic and acidic residues" evidence="8">
    <location>
        <begin position="175"/>
        <end position="196"/>
    </location>
</feature>
<dbReference type="Gene3D" id="3.30.160.60">
    <property type="entry name" value="Classic Zinc Finger"/>
    <property type="match status" value="2"/>
</dbReference>
<evidence type="ECO:0000256" key="8">
    <source>
        <dbReference type="SAM" id="MobiDB-lite"/>
    </source>
</evidence>
<keyword evidence="3" id="KW-0677">Repeat</keyword>
<evidence type="ECO:0000256" key="1">
    <source>
        <dbReference type="ARBA" id="ARBA00004123"/>
    </source>
</evidence>
<accession>A0A0B4H934</accession>
<dbReference type="AlphaFoldDB" id="A0A0B4H934"/>
<gene>
    <name evidence="10" type="ORF">MGU_00814</name>
</gene>
<feature type="region of interest" description="Disordered" evidence="8">
    <location>
        <begin position="163"/>
        <end position="215"/>
    </location>
</feature>
<feature type="domain" description="C2H2-type" evidence="9">
    <location>
        <begin position="250"/>
        <end position="281"/>
    </location>
</feature>
<dbReference type="GO" id="GO:0008270">
    <property type="term" value="F:zinc ion binding"/>
    <property type="evidence" value="ECO:0007669"/>
    <property type="project" value="UniProtKB-KW"/>
</dbReference>
<dbReference type="Proteomes" id="UP000031192">
    <property type="component" value="Unassembled WGS sequence"/>
</dbReference>
<reference evidence="10 11" key="1">
    <citation type="journal article" date="2014" name="Proc. Natl. Acad. Sci. U.S.A.">
        <title>Trajectory and genomic determinants of fungal-pathogen speciation and host adaptation.</title>
        <authorList>
            <person name="Hu X."/>
            <person name="Xiao G."/>
            <person name="Zheng P."/>
            <person name="Shang Y."/>
            <person name="Su Y."/>
            <person name="Zhang X."/>
            <person name="Liu X."/>
            <person name="Zhan S."/>
            <person name="St Leger R.J."/>
            <person name="Wang C."/>
        </authorList>
    </citation>
    <scope>NUCLEOTIDE SEQUENCE [LARGE SCALE GENOMIC DNA]</scope>
    <source>
        <strain evidence="10 11">ARSEF 977</strain>
    </source>
</reference>
<protein>
    <submittedName>
        <fullName evidence="10">Zinc finger, C2H2</fullName>
    </submittedName>
</protein>
<dbReference type="Pfam" id="PF00096">
    <property type="entry name" value="zf-C2H2"/>
    <property type="match status" value="2"/>
</dbReference>
<evidence type="ECO:0000256" key="7">
    <source>
        <dbReference type="PROSITE-ProRule" id="PRU00042"/>
    </source>
</evidence>
<evidence type="ECO:0000313" key="10">
    <source>
        <dbReference type="EMBL" id="KID91903.1"/>
    </source>
</evidence>
<name>A0A0B4H934_METGA</name>
<evidence type="ECO:0000313" key="11">
    <source>
        <dbReference type="Proteomes" id="UP000031192"/>
    </source>
</evidence>
<dbReference type="GO" id="GO:0005634">
    <property type="term" value="C:nucleus"/>
    <property type="evidence" value="ECO:0007669"/>
    <property type="project" value="UniProtKB-SubCell"/>
</dbReference>
<dbReference type="SMART" id="SM00355">
    <property type="entry name" value="ZnF_C2H2"/>
    <property type="match status" value="4"/>
</dbReference>
<comment type="caution">
    <text evidence="10">The sequence shown here is derived from an EMBL/GenBank/DDBJ whole genome shotgun (WGS) entry which is preliminary data.</text>
</comment>
<comment type="subcellular location">
    <subcellularLocation>
        <location evidence="1">Nucleus</location>
    </subcellularLocation>
</comment>